<dbReference type="SMART" id="SM00338">
    <property type="entry name" value="BRLZ"/>
    <property type="match status" value="1"/>
</dbReference>
<feature type="compositionally biased region" description="Polar residues" evidence="7">
    <location>
        <begin position="304"/>
        <end position="340"/>
    </location>
</feature>
<evidence type="ECO:0000313" key="9">
    <source>
        <dbReference type="EMBL" id="KAG1327948.1"/>
    </source>
</evidence>
<reference evidence="9" key="1">
    <citation type="journal article" date="2017" name="Gigascience">
        <title>The genome draft of coconut (Cocos nucifera).</title>
        <authorList>
            <person name="Xiao Y."/>
            <person name="Xu P."/>
            <person name="Fan H."/>
            <person name="Baudouin L."/>
            <person name="Xia W."/>
            <person name="Bocs S."/>
            <person name="Xu J."/>
            <person name="Li Q."/>
            <person name="Guo A."/>
            <person name="Zhou L."/>
            <person name="Li J."/>
            <person name="Wu Y."/>
            <person name="Ma Z."/>
            <person name="Armero A."/>
            <person name="Issali A.E."/>
            <person name="Liu N."/>
            <person name="Peng M."/>
            <person name="Yang Y."/>
        </authorList>
    </citation>
    <scope>NUCLEOTIDE SEQUENCE</scope>
    <source>
        <tissue evidence="9">Spear leaf of Hainan Tall coconut</tissue>
    </source>
</reference>
<dbReference type="PANTHER" id="PTHR13690:SF86">
    <property type="entry name" value="TRANSCRIPTION FACTOR VIP1"/>
    <property type="match status" value="1"/>
</dbReference>
<evidence type="ECO:0000313" key="10">
    <source>
        <dbReference type="Proteomes" id="UP000797356"/>
    </source>
</evidence>
<evidence type="ECO:0000256" key="2">
    <source>
        <dbReference type="ARBA" id="ARBA00023015"/>
    </source>
</evidence>
<reference evidence="9" key="2">
    <citation type="submission" date="2019-07" db="EMBL/GenBank/DDBJ databases">
        <authorList>
            <person name="Yang Y."/>
            <person name="Bocs S."/>
            <person name="Baudouin L."/>
        </authorList>
    </citation>
    <scope>NUCLEOTIDE SEQUENCE</scope>
    <source>
        <tissue evidence="9">Spear leaf of Hainan Tall coconut</tissue>
    </source>
</reference>
<dbReference type="PANTHER" id="PTHR13690">
    <property type="entry name" value="TRANSCRIPTION FACTOR POSF21-RELATED"/>
    <property type="match status" value="1"/>
</dbReference>
<proteinExistence type="predicted"/>
<dbReference type="InterPro" id="IPR046347">
    <property type="entry name" value="bZIP_sf"/>
</dbReference>
<feature type="region of interest" description="Disordered" evidence="7">
    <location>
        <begin position="61"/>
        <end position="82"/>
    </location>
</feature>
<dbReference type="OrthoDB" id="1435597at2759"/>
<dbReference type="EMBL" id="CM017872">
    <property type="protein sequence ID" value="KAG1327948.1"/>
    <property type="molecule type" value="Genomic_DNA"/>
</dbReference>
<feature type="region of interest" description="Disordered" evidence="7">
    <location>
        <begin position="304"/>
        <end position="346"/>
    </location>
</feature>
<dbReference type="GO" id="GO:0003677">
    <property type="term" value="F:DNA binding"/>
    <property type="evidence" value="ECO:0007669"/>
    <property type="project" value="UniProtKB-KW"/>
</dbReference>
<evidence type="ECO:0000256" key="4">
    <source>
        <dbReference type="ARBA" id="ARBA00023163"/>
    </source>
</evidence>
<dbReference type="SUPFAM" id="SSF57959">
    <property type="entry name" value="Leucine zipper domain"/>
    <property type="match status" value="1"/>
</dbReference>
<keyword evidence="3" id="KW-0238">DNA-binding</keyword>
<comment type="caution">
    <text evidence="9">The sequence shown here is derived from an EMBL/GenBank/DDBJ whole genome shotgun (WGS) entry which is preliminary data.</text>
</comment>
<protein>
    <submittedName>
        <fullName evidence="9">Transcription factor VIP1</fullName>
    </submittedName>
</protein>
<evidence type="ECO:0000259" key="8">
    <source>
        <dbReference type="PROSITE" id="PS50217"/>
    </source>
</evidence>
<dbReference type="Gene3D" id="1.20.5.170">
    <property type="match status" value="1"/>
</dbReference>
<name>A0A8K0HXF6_COCNU</name>
<accession>A0A8K0HXF6</accession>
<dbReference type="Pfam" id="PF00170">
    <property type="entry name" value="bZIP_1"/>
    <property type="match status" value="1"/>
</dbReference>
<comment type="subcellular location">
    <subcellularLocation>
        <location evidence="1">Nucleus</location>
    </subcellularLocation>
</comment>
<dbReference type="GO" id="GO:0005634">
    <property type="term" value="C:nucleus"/>
    <property type="evidence" value="ECO:0007669"/>
    <property type="project" value="UniProtKB-SubCell"/>
</dbReference>
<dbReference type="PROSITE" id="PS50217">
    <property type="entry name" value="BZIP"/>
    <property type="match status" value="1"/>
</dbReference>
<keyword evidence="5" id="KW-0539">Nucleus</keyword>
<feature type="region of interest" description="Disordered" evidence="7">
    <location>
        <begin position="1"/>
        <end position="32"/>
    </location>
</feature>
<dbReference type="CDD" id="cd14703">
    <property type="entry name" value="bZIP_plant_RF2"/>
    <property type="match status" value="1"/>
</dbReference>
<dbReference type="AlphaFoldDB" id="A0A8K0HXF6"/>
<keyword evidence="4" id="KW-0804">Transcription</keyword>
<evidence type="ECO:0000256" key="3">
    <source>
        <dbReference type="ARBA" id="ARBA00023125"/>
    </source>
</evidence>
<evidence type="ECO:0000256" key="1">
    <source>
        <dbReference type="ARBA" id="ARBA00004123"/>
    </source>
</evidence>
<evidence type="ECO:0000256" key="5">
    <source>
        <dbReference type="ARBA" id="ARBA00023242"/>
    </source>
</evidence>
<keyword evidence="10" id="KW-1185">Reference proteome</keyword>
<dbReference type="Proteomes" id="UP000797356">
    <property type="component" value="Chromosome 1"/>
</dbReference>
<dbReference type="InterPro" id="IPR004827">
    <property type="entry name" value="bZIP"/>
</dbReference>
<feature type="coiled-coil region" evidence="6">
    <location>
        <begin position="240"/>
        <end position="277"/>
    </location>
</feature>
<feature type="coiled-coil region" evidence="6">
    <location>
        <begin position="178"/>
        <end position="205"/>
    </location>
</feature>
<feature type="compositionally biased region" description="Basic and acidic residues" evidence="7">
    <location>
        <begin position="1"/>
        <end position="13"/>
    </location>
</feature>
<dbReference type="GO" id="GO:0003700">
    <property type="term" value="F:DNA-binding transcription factor activity"/>
    <property type="evidence" value="ECO:0007669"/>
    <property type="project" value="InterPro"/>
</dbReference>
<organism evidence="9 10">
    <name type="scientific">Cocos nucifera</name>
    <name type="common">Coconut palm</name>
    <dbReference type="NCBI Taxonomy" id="13894"/>
    <lineage>
        <taxon>Eukaryota</taxon>
        <taxon>Viridiplantae</taxon>
        <taxon>Streptophyta</taxon>
        <taxon>Embryophyta</taxon>
        <taxon>Tracheophyta</taxon>
        <taxon>Spermatophyta</taxon>
        <taxon>Magnoliopsida</taxon>
        <taxon>Liliopsida</taxon>
        <taxon>Arecaceae</taxon>
        <taxon>Arecoideae</taxon>
        <taxon>Cocoseae</taxon>
        <taxon>Attaleinae</taxon>
        <taxon>Cocos</taxon>
    </lineage>
</organism>
<sequence>MDPNRPTDPHPSDPRLGPNPRRSGHRRAHSETLLRLPDDLLFDSDPDFSLDDVDFPSLSDDAIPVPAAGGGPEPSVGAAGHHRSVSVDGGLFDGLELRSPSAGGGVLDKVAHHRRSGSIDGSSLTCEGEMAGRLDFAKKAMSDDKLAELALIDPKKAKRILANRQSAARSKERRIRYTSELERKVQTLQTEATTLTAQLSQLQIMPDELFYAINPSKAQISVGARSPVDTPSIDLPTRDTTGLTAENRELKLRLQAMEKEAELRDALNETLRQEIQRLKLVTGEISTVNGNTFNRDIQPSVSPYISHPQQLPSQTGYQAHQFHGSQPSFNVQSGSAQTPSDPMDFM</sequence>
<evidence type="ECO:0000256" key="6">
    <source>
        <dbReference type="SAM" id="Coils"/>
    </source>
</evidence>
<evidence type="ECO:0000256" key="7">
    <source>
        <dbReference type="SAM" id="MobiDB-lite"/>
    </source>
</evidence>
<keyword evidence="2" id="KW-0805">Transcription regulation</keyword>
<dbReference type="InterPro" id="IPR044759">
    <property type="entry name" value="bZIP_RF2"/>
</dbReference>
<gene>
    <name evidence="9" type="ORF">COCNU_01G018820</name>
</gene>
<feature type="domain" description="BZIP" evidence="8">
    <location>
        <begin position="153"/>
        <end position="203"/>
    </location>
</feature>
<keyword evidence="6" id="KW-0175">Coiled coil</keyword>